<evidence type="ECO:0000256" key="1">
    <source>
        <dbReference type="SAM" id="Phobius"/>
    </source>
</evidence>
<dbReference type="EMBL" id="FOAZ01000001">
    <property type="protein sequence ID" value="SEK31784.1"/>
    <property type="molecule type" value="Genomic_DNA"/>
</dbReference>
<evidence type="ECO:0000313" key="3">
    <source>
        <dbReference type="Proteomes" id="UP000183015"/>
    </source>
</evidence>
<reference evidence="3" key="1">
    <citation type="submission" date="2016-10" db="EMBL/GenBank/DDBJ databases">
        <authorList>
            <person name="Varghese N."/>
        </authorList>
    </citation>
    <scope>NUCLEOTIDE SEQUENCE [LARGE SCALE GENOMIC DNA]</scope>
    <source>
        <strain evidence="3">DSM 45096 / BCRC 16803 / CGMCC 4.1857 / CIP 109030 / JCM 12277 / KCTC 19219 / NBRC 100920 / 33214</strain>
    </source>
</reference>
<evidence type="ECO:0000313" key="2">
    <source>
        <dbReference type="EMBL" id="SEK31784.1"/>
    </source>
</evidence>
<dbReference type="STRING" id="235985.SAMN05414137_101489"/>
<organism evidence="2 3">
    <name type="scientific">Streptacidiphilus jiangxiensis</name>
    <dbReference type="NCBI Taxonomy" id="235985"/>
    <lineage>
        <taxon>Bacteria</taxon>
        <taxon>Bacillati</taxon>
        <taxon>Actinomycetota</taxon>
        <taxon>Actinomycetes</taxon>
        <taxon>Kitasatosporales</taxon>
        <taxon>Streptomycetaceae</taxon>
        <taxon>Streptacidiphilus</taxon>
    </lineage>
</organism>
<dbReference type="AlphaFoldDB" id="A0A1H7G152"/>
<keyword evidence="1" id="KW-0812">Transmembrane</keyword>
<name>A0A1H7G152_STRJI</name>
<dbReference type="Proteomes" id="UP000183015">
    <property type="component" value="Unassembled WGS sequence"/>
</dbReference>
<keyword evidence="3" id="KW-1185">Reference proteome</keyword>
<feature type="transmembrane region" description="Helical" evidence="1">
    <location>
        <begin position="78"/>
        <end position="97"/>
    </location>
</feature>
<dbReference type="eggNOG" id="ENOG5033A20">
    <property type="taxonomic scope" value="Bacteria"/>
</dbReference>
<gene>
    <name evidence="2" type="ORF">SAMN05414137_101489</name>
</gene>
<keyword evidence="1" id="KW-0472">Membrane</keyword>
<proteinExistence type="predicted"/>
<accession>A0A1H7G152</accession>
<sequence length="110" mass="11244">MIAAYGVYVMVAPLTSSTRTGVGMAEFAGVILLLMGLLPLAAGRALLQVKKWGRSPAVMVDTLCLAVAYFAFQNGGAFIALGVAVGLAGIAGVVLLLHPRTTAALWPSGQ</sequence>
<keyword evidence="1" id="KW-1133">Transmembrane helix</keyword>
<protein>
    <submittedName>
        <fullName evidence="2">Uncharacterized protein</fullName>
    </submittedName>
</protein>
<feature type="transmembrane region" description="Helical" evidence="1">
    <location>
        <begin position="20"/>
        <end position="40"/>
    </location>
</feature>